<proteinExistence type="predicted"/>
<name>A0AAJ1TV05_9HYPH</name>
<dbReference type="AlphaFoldDB" id="A0AAJ1TV05"/>
<dbReference type="SUPFAM" id="SSF88723">
    <property type="entry name" value="PIN domain-like"/>
    <property type="match status" value="1"/>
</dbReference>
<sequence>MPLGMLAEFFEAVGIGMLPITASHAVAAIEPMPPTRDPFDRMLLAQCLIEGRRLVTVDHALRDHPLAARFAATSDAPNPKSPKTRP</sequence>
<evidence type="ECO:0000313" key="1">
    <source>
        <dbReference type="EMBL" id="MDQ0543033.1"/>
    </source>
</evidence>
<organism evidence="1 2">
    <name type="scientific">Methylobacterium brachiatum</name>
    <dbReference type="NCBI Taxonomy" id="269660"/>
    <lineage>
        <taxon>Bacteria</taxon>
        <taxon>Pseudomonadati</taxon>
        <taxon>Pseudomonadota</taxon>
        <taxon>Alphaproteobacteria</taxon>
        <taxon>Hyphomicrobiales</taxon>
        <taxon>Methylobacteriaceae</taxon>
        <taxon>Methylobacterium</taxon>
    </lineage>
</organism>
<dbReference type="Proteomes" id="UP001223420">
    <property type="component" value="Unassembled WGS sequence"/>
</dbReference>
<protein>
    <submittedName>
        <fullName evidence="1">PIN domain nuclease of toxin-antitoxin system</fullName>
    </submittedName>
</protein>
<comment type="caution">
    <text evidence="1">The sequence shown here is derived from an EMBL/GenBank/DDBJ whole genome shotgun (WGS) entry which is preliminary data.</text>
</comment>
<dbReference type="InterPro" id="IPR029060">
    <property type="entry name" value="PIN-like_dom_sf"/>
</dbReference>
<dbReference type="RefSeq" id="WP_230365942.1">
    <property type="nucleotide sequence ID" value="NZ_JAJALK010000004.1"/>
</dbReference>
<evidence type="ECO:0000313" key="2">
    <source>
        <dbReference type="Proteomes" id="UP001223420"/>
    </source>
</evidence>
<gene>
    <name evidence="1" type="ORF">QO001_001959</name>
</gene>
<reference evidence="1" key="1">
    <citation type="submission" date="2023-07" db="EMBL/GenBank/DDBJ databases">
        <title>Genomic Encyclopedia of Type Strains, Phase IV (KMG-IV): sequencing the most valuable type-strain genomes for metagenomic binning, comparative biology and taxonomic classification.</title>
        <authorList>
            <person name="Goeker M."/>
        </authorList>
    </citation>
    <scope>NUCLEOTIDE SEQUENCE</scope>
    <source>
        <strain evidence="1">DSM 19569</strain>
    </source>
</reference>
<accession>A0AAJ1TV05</accession>
<dbReference type="EMBL" id="JAUSWL010000003">
    <property type="protein sequence ID" value="MDQ0543033.1"/>
    <property type="molecule type" value="Genomic_DNA"/>
</dbReference>